<evidence type="ECO:0000313" key="5">
    <source>
        <dbReference type="WBParaSite" id="nRc.2.0.1.t30714-RA"/>
    </source>
</evidence>
<reference evidence="5" key="1">
    <citation type="submission" date="2022-11" db="UniProtKB">
        <authorList>
            <consortium name="WormBaseParasite"/>
        </authorList>
    </citation>
    <scope>IDENTIFICATION</scope>
</reference>
<name>A0A915JXG5_ROMCU</name>
<dbReference type="InterPro" id="IPR000008">
    <property type="entry name" value="C2_dom"/>
</dbReference>
<dbReference type="PANTHER" id="PTHR45911">
    <property type="entry name" value="C2 DOMAIN-CONTAINING PROTEIN"/>
    <property type="match status" value="1"/>
</dbReference>
<dbReference type="PROSITE" id="PS50004">
    <property type="entry name" value="C2"/>
    <property type="match status" value="1"/>
</dbReference>
<dbReference type="Pfam" id="PF00168">
    <property type="entry name" value="C2"/>
    <property type="match status" value="1"/>
</dbReference>
<evidence type="ECO:0000259" key="3">
    <source>
        <dbReference type="PROSITE" id="PS50004"/>
    </source>
</evidence>
<dbReference type="Gene3D" id="2.60.40.150">
    <property type="entry name" value="C2 domain"/>
    <property type="match status" value="1"/>
</dbReference>
<dbReference type="WBParaSite" id="nRc.2.0.1.t30714-RA">
    <property type="protein sequence ID" value="nRc.2.0.1.t30714-RA"/>
    <property type="gene ID" value="nRc.2.0.1.g30714"/>
</dbReference>
<dbReference type="InterPro" id="IPR035892">
    <property type="entry name" value="C2_domain_sf"/>
</dbReference>
<dbReference type="SUPFAM" id="SSF49562">
    <property type="entry name" value="C2 domain (Calcium/lipid-binding domain, CaLB)"/>
    <property type="match status" value="1"/>
</dbReference>
<proteinExistence type="predicted"/>
<keyword evidence="1" id="KW-0479">Metal-binding</keyword>
<evidence type="ECO:0000256" key="2">
    <source>
        <dbReference type="ARBA" id="ARBA00022837"/>
    </source>
</evidence>
<evidence type="ECO:0000256" key="1">
    <source>
        <dbReference type="ARBA" id="ARBA00022723"/>
    </source>
</evidence>
<dbReference type="GO" id="GO:0046872">
    <property type="term" value="F:metal ion binding"/>
    <property type="evidence" value="ECO:0007669"/>
    <property type="project" value="UniProtKB-KW"/>
</dbReference>
<sequence>MEKFTESDDSGKVGSRCWKKAKLVKYGELLTKAKKYASTKLPNSSKTSIDSCEISTKMDDMIDKNHSTNLTSSMKDFPTKFPKMKIENQDLTQLTMPSLQEHPAYYLLTIKLIEGTDLLIKDACGTSDPFVTFSYKGELLYKSKIILRSLNPLWNEEFDLILEGPFAPSSYLKVE</sequence>
<keyword evidence="4" id="KW-1185">Reference proteome</keyword>
<dbReference type="AlphaFoldDB" id="A0A915JXG5"/>
<protein>
    <submittedName>
        <fullName evidence="5">C2 domain-containing protein</fullName>
    </submittedName>
</protein>
<accession>A0A915JXG5</accession>
<evidence type="ECO:0000313" key="4">
    <source>
        <dbReference type="Proteomes" id="UP000887565"/>
    </source>
</evidence>
<organism evidence="4 5">
    <name type="scientific">Romanomermis culicivorax</name>
    <name type="common">Nematode worm</name>
    <dbReference type="NCBI Taxonomy" id="13658"/>
    <lineage>
        <taxon>Eukaryota</taxon>
        <taxon>Metazoa</taxon>
        <taxon>Ecdysozoa</taxon>
        <taxon>Nematoda</taxon>
        <taxon>Enoplea</taxon>
        <taxon>Dorylaimia</taxon>
        <taxon>Mermithida</taxon>
        <taxon>Mermithoidea</taxon>
        <taxon>Mermithidae</taxon>
        <taxon>Romanomermis</taxon>
    </lineage>
</organism>
<dbReference type="Proteomes" id="UP000887565">
    <property type="component" value="Unplaced"/>
</dbReference>
<feature type="domain" description="C2" evidence="3">
    <location>
        <begin position="88"/>
        <end position="175"/>
    </location>
</feature>
<keyword evidence="2" id="KW-0106">Calcium</keyword>